<keyword evidence="3 5" id="KW-1133">Transmembrane helix</keyword>
<feature type="domain" description="ABC transporter" evidence="6">
    <location>
        <begin position="525"/>
        <end position="742"/>
    </location>
</feature>
<dbReference type="GO" id="GO:0016887">
    <property type="term" value="F:ATP hydrolysis activity"/>
    <property type="evidence" value="ECO:0007669"/>
    <property type="project" value="InterPro"/>
</dbReference>
<evidence type="ECO:0000256" key="4">
    <source>
        <dbReference type="ARBA" id="ARBA00023136"/>
    </source>
</evidence>
<protein>
    <submittedName>
        <fullName evidence="8">ABC transporter ATP-binding protein</fullName>
    </submittedName>
</protein>
<dbReference type="InterPro" id="IPR036640">
    <property type="entry name" value="ABC1_TM_sf"/>
</dbReference>
<dbReference type="PROSITE" id="PS50893">
    <property type="entry name" value="ABC_TRANSPORTER_2"/>
    <property type="match status" value="1"/>
</dbReference>
<evidence type="ECO:0000259" key="7">
    <source>
        <dbReference type="PROSITE" id="PS50929"/>
    </source>
</evidence>
<evidence type="ECO:0000256" key="5">
    <source>
        <dbReference type="SAM" id="Phobius"/>
    </source>
</evidence>
<dbReference type="RefSeq" id="WP_100789510.1">
    <property type="nucleotide sequence ID" value="NZ_NPDQ01000002.1"/>
</dbReference>
<evidence type="ECO:0000313" key="9">
    <source>
        <dbReference type="Proteomes" id="UP000297891"/>
    </source>
</evidence>
<keyword evidence="8" id="KW-0547">Nucleotide-binding</keyword>
<dbReference type="GO" id="GO:0005524">
    <property type="term" value="F:ATP binding"/>
    <property type="evidence" value="ECO:0007669"/>
    <property type="project" value="UniProtKB-KW"/>
</dbReference>
<organism evidence="8 9">
    <name type="scientific">Leptospira brenneri</name>
    <dbReference type="NCBI Taxonomy" id="2023182"/>
    <lineage>
        <taxon>Bacteria</taxon>
        <taxon>Pseudomonadati</taxon>
        <taxon>Spirochaetota</taxon>
        <taxon>Spirochaetia</taxon>
        <taxon>Leptospirales</taxon>
        <taxon>Leptospiraceae</taxon>
        <taxon>Leptospira</taxon>
    </lineage>
</organism>
<accession>A0A2M9Y3V4</accession>
<comment type="subcellular location">
    <subcellularLocation>
        <location evidence="1">Cell membrane</location>
        <topology evidence="1">Multi-pass membrane protein</topology>
    </subcellularLocation>
</comment>
<dbReference type="PANTHER" id="PTHR43394:SF4">
    <property type="entry name" value="TOXIN SECRETION ABC TRANSPORTER ATP-BINDING PROTEIN"/>
    <property type="match status" value="1"/>
</dbReference>
<feature type="transmembrane region" description="Helical" evidence="5">
    <location>
        <begin position="347"/>
        <end position="365"/>
    </location>
</feature>
<dbReference type="GO" id="GO:0015421">
    <property type="term" value="F:ABC-type oligopeptide transporter activity"/>
    <property type="evidence" value="ECO:0007669"/>
    <property type="project" value="TreeGrafter"/>
</dbReference>
<dbReference type="EMBL" id="RQFP01000001">
    <property type="protein sequence ID" value="TGK96323.1"/>
    <property type="molecule type" value="Genomic_DNA"/>
</dbReference>
<dbReference type="InterPro" id="IPR003439">
    <property type="entry name" value="ABC_transporter-like_ATP-bd"/>
</dbReference>
<keyword evidence="8" id="KW-0067">ATP-binding</keyword>
<feature type="domain" description="ABC transmembrane type-1" evidence="7">
    <location>
        <begin position="210"/>
        <end position="492"/>
    </location>
</feature>
<keyword evidence="2 5" id="KW-0812">Transmembrane</keyword>
<gene>
    <name evidence="8" type="ORF">EHQ30_06875</name>
</gene>
<dbReference type="PROSITE" id="PS50929">
    <property type="entry name" value="ABC_TM1F"/>
    <property type="match status" value="1"/>
</dbReference>
<feature type="transmembrane region" description="Helical" evidence="5">
    <location>
        <begin position="323"/>
        <end position="341"/>
    </location>
</feature>
<dbReference type="InterPro" id="IPR027417">
    <property type="entry name" value="P-loop_NTPase"/>
</dbReference>
<dbReference type="Pfam" id="PF00005">
    <property type="entry name" value="ABC_tran"/>
    <property type="match status" value="1"/>
</dbReference>
<dbReference type="InterPro" id="IPR039421">
    <property type="entry name" value="Type_1_exporter"/>
</dbReference>
<keyword evidence="4 5" id="KW-0472">Membrane</keyword>
<dbReference type="Gene3D" id="1.20.1560.10">
    <property type="entry name" value="ABC transporter type 1, transmembrane domain"/>
    <property type="match status" value="1"/>
</dbReference>
<evidence type="ECO:0000259" key="6">
    <source>
        <dbReference type="PROSITE" id="PS50893"/>
    </source>
</evidence>
<keyword evidence="9" id="KW-1185">Reference proteome</keyword>
<dbReference type="OrthoDB" id="311344at2"/>
<sequence length="742" mass="84307">MLKFLRLLVFHFKNQLFKTKEESYDPRLFSHEDLAKSILDFLSESLHIHSVPSQIIEGFRSLRSKYKSLTNQNFYDFLFSASHQYQIRLNLVQKSLQDIRSYITQDSPFVFQITDSDHNLSEFYAITNYQTSSYLVKPLHGFENEGEWYSEKELMKFIGLKSNKDFVDWIIAEPTFPFSTNKEITSSYSAVKNALKQISHLIRMESKDVWIVFIYGIGIGILSLVVPVATSSLVNIVAFGVLIQPVIILTLLVVFFLGFAGAMQTIQIYVVEILQRRVFVRIATEFAIKFPKIRQDALDKHHNPELVNRFFDTMTIQKSIHSILVDGLSVVLTTVIGFVLISFYHPIFIVFSFLILFIGGYWVTYRLGKPAAENYIKISKEKYKVAAWLEEISRHSALFHSTFGSNFALDKADSFIRDYLYARKKYFFNYIRQIAGLVGIQALASAIVLGLGGYLVIHRQLTIGQLVAAELVIAKVLSDISKFGKQLDSFYSLIAAVDKINSVFHLPTMPVKTVEFEAPQGPIQVQLSRINYSLNNGHKIFGQFDLKIGAGKSIGISSNTPYDAHILLDLICGMRTPTAGIVEYNHQNIHEVSKEQIHSFTFLVRGNEIFEGTVLENIRVGREEISLIEIRELLENLGIWEIVQSFPNGIHTPLLTFGHPLDTIQTTVISLARALLGKPKLLLIDENLDLLPPQLLSASLKVLLQKNREWTLLVVSKSPAVLSQMDQVLRLENDSYSLKVNS</sequence>
<dbReference type="AlphaFoldDB" id="A0A2M9Y3V4"/>
<dbReference type="GO" id="GO:0005886">
    <property type="term" value="C:plasma membrane"/>
    <property type="evidence" value="ECO:0007669"/>
    <property type="project" value="UniProtKB-SubCell"/>
</dbReference>
<proteinExistence type="predicted"/>
<dbReference type="Pfam" id="PF00664">
    <property type="entry name" value="ABC_membrane"/>
    <property type="match status" value="1"/>
</dbReference>
<dbReference type="InterPro" id="IPR011527">
    <property type="entry name" value="ABC1_TM_dom"/>
</dbReference>
<dbReference type="Gene3D" id="3.40.50.300">
    <property type="entry name" value="P-loop containing nucleotide triphosphate hydrolases"/>
    <property type="match status" value="1"/>
</dbReference>
<comment type="caution">
    <text evidence="8">The sequence shown here is derived from an EMBL/GenBank/DDBJ whole genome shotgun (WGS) entry which is preliminary data.</text>
</comment>
<feature type="transmembrane region" description="Helical" evidence="5">
    <location>
        <begin position="236"/>
        <end position="259"/>
    </location>
</feature>
<feature type="transmembrane region" description="Helical" evidence="5">
    <location>
        <begin position="209"/>
        <end position="230"/>
    </location>
</feature>
<reference evidence="8" key="1">
    <citation type="journal article" date="2019" name="PLoS Negl. Trop. Dis.">
        <title>Revisiting the worldwide diversity of Leptospira species in the environment.</title>
        <authorList>
            <person name="Vincent A.T."/>
            <person name="Schiettekatte O."/>
            <person name="Bourhy P."/>
            <person name="Veyrier F.J."/>
            <person name="Picardeau M."/>
        </authorList>
    </citation>
    <scope>NUCLEOTIDE SEQUENCE [LARGE SCALE GENOMIC DNA]</scope>
    <source>
        <strain evidence="8">201800277</strain>
    </source>
</reference>
<name>A0A2M9Y3V4_9LEPT</name>
<dbReference type="SUPFAM" id="SSF90123">
    <property type="entry name" value="ABC transporter transmembrane region"/>
    <property type="match status" value="1"/>
</dbReference>
<feature type="transmembrane region" description="Helical" evidence="5">
    <location>
        <begin position="434"/>
        <end position="457"/>
    </location>
</feature>
<dbReference type="Proteomes" id="UP000297891">
    <property type="component" value="Unassembled WGS sequence"/>
</dbReference>
<evidence type="ECO:0000256" key="2">
    <source>
        <dbReference type="ARBA" id="ARBA00022692"/>
    </source>
</evidence>
<dbReference type="SUPFAM" id="SSF52540">
    <property type="entry name" value="P-loop containing nucleoside triphosphate hydrolases"/>
    <property type="match status" value="1"/>
</dbReference>
<evidence type="ECO:0000256" key="1">
    <source>
        <dbReference type="ARBA" id="ARBA00004651"/>
    </source>
</evidence>
<evidence type="ECO:0000256" key="3">
    <source>
        <dbReference type="ARBA" id="ARBA00022989"/>
    </source>
</evidence>
<dbReference type="PANTHER" id="PTHR43394">
    <property type="entry name" value="ATP-DEPENDENT PERMEASE MDL1, MITOCHONDRIAL"/>
    <property type="match status" value="1"/>
</dbReference>
<evidence type="ECO:0000313" key="8">
    <source>
        <dbReference type="EMBL" id="TGK96323.1"/>
    </source>
</evidence>